<name>A0A2N3N006_9PEZI</name>
<dbReference type="InterPro" id="IPR002376">
    <property type="entry name" value="Formyl_transf_N"/>
</dbReference>
<dbReference type="GO" id="GO:0004479">
    <property type="term" value="F:methionyl-tRNA formyltransferase activity"/>
    <property type="evidence" value="ECO:0007669"/>
    <property type="project" value="UniProtKB-EC"/>
</dbReference>
<dbReference type="Pfam" id="PF00551">
    <property type="entry name" value="Formyl_trans_N"/>
    <property type="match status" value="1"/>
</dbReference>
<protein>
    <recommendedName>
        <fullName evidence="1">methionyl-tRNA formyltransferase</fullName>
        <ecNumber evidence="1">2.1.2.9</ecNumber>
    </recommendedName>
</protein>
<dbReference type="InParanoid" id="A0A2N3N006"/>
<sequence length="380" mass="42244">MQYRKGYAPSEMIRHFRPQILLRRAPCRRIRARAYSSKTSDPLRILFCGSDDFSCASLRALDEERRSGSGLVESIDVVVRPGKGTGRGYKTIREVPLKLEAERLDLPIHEKDNFNDFEPPSWTNLVIAVSFGLFVPPRILRMAKYGGLNVHPSFLPDLRGAAPLHHSLLQQRSHIGITLQTLDEHKFDHGLILAQTPRPGIAIPPNCTVEELTSLVTKPAAELLLDGLRRAVHVPPRIDLRGERGESEAGLRYAPKVTKEDKRVDLEGWTADDAQRRLRVLGPLWMEVVGGKKGKVERVILQDGEVVENRNGDVEREVITLGTSHGAKAGETRLSMRYMEEADGAILLRFPNGGYLRVKRILVGGKSVQAAAKALAPFAA</sequence>
<dbReference type="PANTHER" id="PTHR11138">
    <property type="entry name" value="METHIONYL-TRNA FORMYLTRANSFERASE"/>
    <property type="match status" value="1"/>
</dbReference>
<proteinExistence type="predicted"/>
<dbReference type="AlphaFoldDB" id="A0A2N3N006"/>
<accession>A0A2N3N006</accession>
<dbReference type="EMBL" id="NLAX01001139">
    <property type="protein sequence ID" value="PKS05750.1"/>
    <property type="molecule type" value="Genomic_DNA"/>
</dbReference>
<dbReference type="GO" id="GO:0005739">
    <property type="term" value="C:mitochondrion"/>
    <property type="evidence" value="ECO:0007669"/>
    <property type="project" value="TreeGrafter"/>
</dbReference>
<reference evidence="3 4" key="1">
    <citation type="journal article" date="2017" name="G3 (Bethesda)">
        <title>First Draft Genome Sequence of the Pathogenic Fungus Lomentospora prolificans (Formerly Scedosporium prolificans).</title>
        <authorList>
            <person name="Luo R."/>
            <person name="Zimin A."/>
            <person name="Workman R."/>
            <person name="Fan Y."/>
            <person name="Pertea G."/>
            <person name="Grossman N."/>
            <person name="Wear M.P."/>
            <person name="Jia B."/>
            <person name="Miller H."/>
            <person name="Casadevall A."/>
            <person name="Timp W."/>
            <person name="Zhang S.X."/>
            <person name="Salzberg S.L."/>
        </authorList>
    </citation>
    <scope>NUCLEOTIDE SEQUENCE [LARGE SCALE GENOMIC DNA]</scope>
    <source>
        <strain evidence="3 4">JHH-5317</strain>
    </source>
</reference>
<feature type="domain" description="Formyl transferase N-terminal" evidence="2">
    <location>
        <begin position="44"/>
        <end position="225"/>
    </location>
</feature>
<dbReference type="STRING" id="41688.A0A2N3N006"/>
<gene>
    <name evidence="3" type="ORF">jhhlp_007579</name>
</gene>
<dbReference type="VEuPathDB" id="FungiDB:jhhlp_007579"/>
<keyword evidence="4" id="KW-1185">Reference proteome</keyword>
<comment type="caution">
    <text evidence="3">The sequence shown here is derived from an EMBL/GenBank/DDBJ whole genome shotgun (WGS) entry which is preliminary data.</text>
</comment>
<dbReference type="SUPFAM" id="SSF53328">
    <property type="entry name" value="Formyltransferase"/>
    <property type="match status" value="1"/>
</dbReference>
<evidence type="ECO:0000313" key="4">
    <source>
        <dbReference type="Proteomes" id="UP000233524"/>
    </source>
</evidence>
<dbReference type="FunCoup" id="A0A2N3N006">
    <property type="interactions" value="249"/>
</dbReference>
<evidence type="ECO:0000256" key="1">
    <source>
        <dbReference type="ARBA" id="ARBA00012261"/>
    </source>
</evidence>
<dbReference type="CDD" id="cd08646">
    <property type="entry name" value="FMT_core_Met-tRNA-FMT_N"/>
    <property type="match status" value="1"/>
</dbReference>
<dbReference type="Gene3D" id="3.40.50.12230">
    <property type="match status" value="1"/>
</dbReference>
<dbReference type="OrthoDB" id="10268103at2759"/>
<dbReference type="InterPro" id="IPR036477">
    <property type="entry name" value="Formyl_transf_N_sf"/>
</dbReference>
<evidence type="ECO:0000259" key="2">
    <source>
        <dbReference type="Pfam" id="PF00551"/>
    </source>
</evidence>
<dbReference type="EC" id="2.1.2.9" evidence="1"/>
<dbReference type="PANTHER" id="PTHR11138:SF5">
    <property type="entry name" value="METHIONYL-TRNA FORMYLTRANSFERASE, MITOCHONDRIAL"/>
    <property type="match status" value="1"/>
</dbReference>
<organism evidence="3 4">
    <name type="scientific">Lomentospora prolificans</name>
    <dbReference type="NCBI Taxonomy" id="41688"/>
    <lineage>
        <taxon>Eukaryota</taxon>
        <taxon>Fungi</taxon>
        <taxon>Dikarya</taxon>
        <taxon>Ascomycota</taxon>
        <taxon>Pezizomycotina</taxon>
        <taxon>Sordariomycetes</taxon>
        <taxon>Hypocreomycetidae</taxon>
        <taxon>Microascales</taxon>
        <taxon>Microascaceae</taxon>
        <taxon>Lomentospora</taxon>
    </lineage>
</organism>
<dbReference type="InterPro" id="IPR041711">
    <property type="entry name" value="Met-tRNA-FMT_N"/>
</dbReference>
<dbReference type="Proteomes" id="UP000233524">
    <property type="component" value="Unassembled WGS sequence"/>
</dbReference>
<evidence type="ECO:0000313" key="3">
    <source>
        <dbReference type="EMBL" id="PKS05750.1"/>
    </source>
</evidence>